<protein>
    <submittedName>
        <fullName evidence="8">Uncharacterized protein</fullName>
    </submittedName>
</protein>
<evidence type="ECO:0000256" key="3">
    <source>
        <dbReference type="ARBA" id="ARBA00022692"/>
    </source>
</evidence>
<dbReference type="InterPro" id="IPR000109">
    <property type="entry name" value="POT_fam"/>
</dbReference>
<dbReference type="SUPFAM" id="SSF103473">
    <property type="entry name" value="MFS general substrate transporter"/>
    <property type="match status" value="1"/>
</dbReference>
<dbReference type="PANTHER" id="PTHR11654">
    <property type="entry name" value="OLIGOPEPTIDE TRANSPORTER-RELATED"/>
    <property type="match status" value="1"/>
</dbReference>
<evidence type="ECO:0000256" key="4">
    <source>
        <dbReference type="ARBA" id="ARBA00022989"/>
    </source>
</evidence>
<comment type="similarity">
    <text evidence="2">Belongs to the major facilitator superfamily. Proton-dependent oligopeptide transporter (POT/PTR) (TC 2.A.17) family.</text>
</comment>
<keyword evidence="5 7" id="KW-0472">Membrane</keyword>
<organism evidence="8 9">
    <name type="scientific">Lolium multiflorum</name>
    <name type="common">Italian ryegrass</name>
    <name type="synonym">Lolium perenne subsp. multiflorum</name>
    <dbReference type="NCBI Taxonomy" id="4521"/>
    <lineage>
        <taxon>Eukaryota</taxon>
        <taxon>Viridiplantae</taxon>
        <taxon>Streptophyta</taxon>
        <taxon>Embryophyta</taxon>
        <taxon>Tracheophyta</taxon>
        <taxon>Spermatophyta</taxon>
        <taxon>Magnoliopsida</taxon>
        <taxon>Liliopsida</taxon>
        <taxon>Poales</taxon>
        <taxon>Poaceae</taxon>
        <taxon>BOP clade</taxon>
        <taxon>Pooideae</taxon>
        <taxon>Poodae</taxon>
        <taxon>Poeae</taxon>
        <taxon>Poeae Chloroplast Group 2 (Poeae type)</taxon>
        <taxon>Loliodinae</taxon>
        <taxon>Loliinae</taxon>
        <taxon>Lolium</taxon>
    </lineage>
</organism>
<dbReference type="GO" id="GO:0022857">
    <property type="term" value="F:transmembrane transporter activity"/>
    <property type="evidence" value="ECO:0007669"/>
    <property type="project" value="InterPro"/>
</dbReference>
<feature type="transmembrane region" description="Helical" evidence="7">
    <location>
        <begin position="202"/>
        <end position="221"/>
    </location>
</feature>
<dbReference type="InterPro" id="IPR036259">
    <property type="entry name" value="MFS_trans_sf"/>
</dbReference>
<evidence type="ECO:0000256" key="7">
    <source>
        <dbReference type="SAM" id="Phobius"/>
    </source>
</evidence>
<gene>
    <name evidence="8" type="ORF">QYE76_066096</name>
</gene>
<evidence type="ECO:0000256" key="5">
    <source>
        <dbReference type="ARBA" id="ARBA00023136"/>
    </source>
</evidence>
<comment type="caution">
    <text evidence="8">The sequence shown here is derived from an EMBL/GenBank/DDBJ whole genome shotgun (WGS) entry which is preliminary data.</text>
</comment>
<reference evidence="8" key="1">
    <citation type="submission" date="2023-07" db="EMBL/GenBank/DDBJ databases">
        <title>A chromosome-level genome assembly of Lolium multiflorum.</title>
        <authorList>
            <person name="Chen Y."/>
            <person name="Copetti D."/>
            <person name="Kolliker R."/>
            <person name="Studer B."/>
        </authorList>
    </citation>
    <scope>NUCLEOTIDE SEQUENCE</scope>
    <source>
        <strain evidence="8">02402/16</strain>
        <tissue evidence="8">Leaf</tissue>
    </source>
</reference>
<keyword evidence="9" id="KW-1185">Reference proteome</keyword>
<comment type="subcellular location">
    <subcellularLocation>
        <location evidence="1">Membrane</location>
        <topology evidence="1">Multi-pass membrane protein</topology>
    </subcellularLocation>
</comment>
<keyword evidence="3 7" id="KW-0812">Transmembrane</keyword>
<dbReference type="Gene3D" id="1.20.1250.20">
    <property type="entry name" value="MFS general substrate transporter like domains"/>
    <property type="match status" value="1"/>
</dbReference>
<proteinExistence type="inferred from homology"/>
<dbReference type="Pfam" id="PF00854">
    <property type="entry name" value="PTR2"/>
    <property type="match status" value="1"/>
</dbReference>
<feature type="transmembrane region" description="Helical" evidence="7">
    <location>
        <begin position="145"/>
        <end position="166"/>
    </location>
</feature>
<evidence type="ECO:0000313" key="9">
    <source>
        <dbReference type="Proteomes" id="UP001231189"/>
    </source>
</evidence>
<evidence type="ECO:0000256" key="2">
    <source>
        <dbReference type="ARBA" id="ARBA00005982"/>
    </source>
</evidence>
<feature type="transmembrane region" description="Helical" evidence="7">
    <location>
        <begin position="227"/>
        <end position="247"/>
    </location>
</feature>
<feature type="transmembrane region" description="Helical" evidence="7">
    <location>
        <begin position="93"/>
        <end position="110"/>
    </location>
</feature>
<name>A0AAD8S9T3_LOLMU</name>
<feature type="transmembrane region" description="Helical" evidence="7">
    <location>
        <begin position="350"/>
        <end position="371"/>
    </location>
</feature>
<accession>A0AAD8S9T3</accession>
<feature type="transmembrane region" description="Helical" evidence="7">
    <location>
        <begin position="391"/>
        <end position="414"/>
    </location>
</feature>
<sequence length="585" mass="64274">MDSTEKGPLLGKHSSSSLQSSAEYTGDGSVCIRGSPACRKDTGNWKACSLTIVCSFCLYLAYISISKNLVSYLTKVLHETNVAAARDVATWRGTSYLAPLLGAFLADSYLGKYRTGLIFCAVLFLGMMMLLLSAALPLISTGPLAWIIPTGPVSSQYIFFVGLYMVALGYGAQKPCVVSFGADQFDDTDEVERTNKSTYFNWYYFTLNAASLISGTIIVWVQDHEGWVWGFAISTTFVALGACTLFFGSDAYRFQKPGGSPLARICQVLVASTRNLGKDLPCDSTALYEFLGQGSAIQGSRKLEHTDGLNFFDRAAIVTPSGCESPRQLSTWKICTVTQVEELKILVRMLPIWSTVILYSTVQEHVFSTFVEQGMVMEKHLGSFEIPAASFQSVQVITALLLIPFYGRVLVAVFRKFTGRTNGITPLQRMGVGLFFSMLSMTSAAVVESNRLRIAQDKGLVHHQVAVPMSILWQGPQYMLLGAGEVFTLIGISEFFYGESPDSMRSLCMAFCFANVAAGNYLNTFILSLVPVFTATGDTPGWIPGNLNEGHLDRFYFMMAGLSFLNLLAFMFCATRYTNVKRLRI</sequence>
<feature type="region of interest" description="Disordered" evidence="6">
    <location>
        <begin position="1"/>
        <end position="25"/>
    </location>
</feature>
<evidence type="ECO:0000313" key="8">
    <source>
        <dbReference type="EMBL" id="KAK1648291.1"/>
    </source>
</evidence>
<feature type="transmembrane region" description="Helical" evidence="7">
    <location>
        <begin position="47"/>
        <end position="65"/>
    </location>
</feature>
<dbReference type="EMBL" id="JAUUTY010000004">
    <property type="protein sequence ID" value="KAK1648291.1"/>
    <property type="molecule type" value="Genomic_DNA"/>
</dbReference>
<feature type="transmembrane region" description="Helical" evidence="7">
    <location>
        <begin position="509"/>
        <end position="535"/>
    </location>
</feature>
<evidence type="ECO:0000256" key="6">
    <source>
        <dbReference type="SAM" id="MobiDB-lite"/>
    </source>
</evidence>
<feature type="transmembrane region" description="Helical" evidence="7">
    <location>
        <begin position="555"/>
        <end position="574"/>
    </location>
</feature>
<dbReference type="Proteomes" id="UP001231189">
    <property type="component" value="Unassembled WGS sequence"/>
</dbReference>
<dbReference type="AlphaFoldDB" id="A0AAD8S9T3"/>
<dbReference type="GO" id="GO:0016020">
    <property type="term" value="C:membrane"/>
    <property type="evidence" value="ECO:0007669"/>
    <property type="project" value="UniProtKB-SubCell"/>
</dbReference>
<evidence type="ECO:0000256" key="1">
    <source>
        <dbReference type="ARBA" id="ARBA00004141"/>
    </source>
</evidence>
<feature type="transmembrane region" description="Helical" evidence="7">
    <location>
        <begin position="117"/>
        <end position="139"/>
    </location>
</feature>
<keyword evidence="4 7" id="KW-1133">Transmembrane helix</keyword>